<gene>
    <name evidence="1" type="ORF">AN2V17_34310</name>
</gene>
<evidence type="ECO:0000313" key="2">
    <source>
        <dbReference type="Proteomes" id="UP001374599"/>
    </source>
</evidence>
<dbReference type="EMBL" id="BTPU01000062">
    <property type="protein sequence ID" value="GMQ64194.1"/>
    <property type="molecule type" value="Genomic_DNA"/>
</dbReference>
<accession>A0ACB5UNR8</accession>
<evidence type="ECO:0000313" key="1">
    <source>
        <dbReference type="EMBL" id="GMQ64194.1"/>
    </source>
</evidence>
<dbReference type="Proteomes" id="UP001374599">
    <property type="component" value="Unassembled WGS sequence"/>
</dbReference>
<sequence>MKKLFLLITILMLALCYASTVQATEIEKDDNSIIVQRGMIVEEKTSEIFTCYDWQLAQTDASSEYIETKTTVSTSVTATTGTEAIAKVEGSSSAGCEYVGLGASMGTEVGINIHGEMEYNWTVSGTKITKRIQYYDLYEKYEYSYYVVVWRDQTSGQIVQRDLRGVLIRKTYVCEELRQGRYTAP</sequence>
<proteinExistence type="predicted"/>
<reference evidence="1" key="1">
    <citation type="submission" date="2023-09" db="EMBL/GenBank/DDBJ databases">
        <title>Vallitalea sediminicola and Vallitalea maricola sp. nov., anaerobic bacteria isolated from marine sediment.</title>
        <authorList>
            <person name="Hirano S."/>
            <person name="Maeda A."/>
            <person name="Terahara T."/>
            <person name="Mori K."/>
            <person name="Hamada M."/>
            <person name="Matsumoto R."/>
            <person name="Kobayashi T."/>
        </authorList>
    </citation>
    <scope>NUCLEOTIDE SEQUENCE</scope>
    <source>
        <strain evidence="1">AN17-2</strain>
    </source>
</reference>
<organism evidence="1 2">
    <name type="scientific">Vallitalea maricola</name>
    <dbReference type="NCBI Taxonomy" id="3074433"/>
    <lineage>
        <taxon>Bacteria</taxon>
        <taxon>Bacillati</taxon>
        <taxon>Bacillota</taxon>
        <taxon>Clostridia</taxon>
        <taxon>Lachnospirales</taxon>
        <taxon>Vallitaleaceae</taxon>
        <taxon>Vallitalea</taxon>
    </lineage>
</organism>
<name>A0ACB5UNR8_9FIRM</name>
<protein>
    <submittedName>
        <fullName evidence="1">Uncharacterized protein</fullName>
    </submittedName>
</protein>
<comment type="caution">
    <text evidence="1">The sequence shown here is derived from an EMBL/GenBank/DDBJ whole genome shotgun (WGS) entry which is preliminary data.</text>
</comment>
<keyword evidence="2" id="KW-1185">Reference proteome</keyword>